<dbReference type="InterPro" id="IPR028098">
    <property type="entry name" value="Glyco_trans_4-like_N"/>
</dbReference>
<name>K2PY93_9FLAO</name>
<evidence type="ECO:0000259" key="2">
    <source>
        <dbReference type="Pfam" id="PF13439"/>
    </source>
</evidence>
<comment type="caution">
    <text evidence="3">The sequence shown here is derived from an EMBL/GenBank/DDBJ whole genome shotgun (WGS) entry which is preliminary data.</text>
</comment>
<keyword evidence="3" id="KW-0808">Transferase</keyword>
<evidence type="ECO:0000259" key="1">
    <source>
        <dbReference type="Pfam" id="PF00534"/>
    </source>
</evidence>
<feature type="domain" description="Glycosyltransferase subfamily 4-like N-terminal" evidence="2">
    <location>
        <begin position="18"/>
        <end position="181"/>
    </location>
</feature>
<dbReference type="CDD" id="cd03811">
    <property type="entry name" value="GT4_GT28_WabH-like"/>
    <property type="match status" value="1"/>
</dbReference>
<dbReference type="GO" id="GO:0016757">
    <property type="term" value="F:glycosyltransferase activity"/>
    <property type="evidence" value="ECO:0007669"/>
    <property type="project" value="InterPro"/>
</dbReference>
<dbReference type="Pfam" id="PF13439">
    <property type="entry name" value="Glyco_transf_4"/>
    <property type="match status" value="1"/>
</dbReference>
<feature type="domain" description="Glycosyl transferase family 1" evidence="1">
    <location>
        <begin position="198"/>
        <end position="343"/>
    </location>
</feature>
<dbReference type="PANTHER" id="PTHR12526:SF630">
    <property type="entry name" value="GLYCOSYLTRANSFERASE"/>
    <property type="match status" value="1"/>
</dbReference>
<dbReference type="OrthoDB" id="791981at2"/>
<dbReference type="Gene3D" id="3.40.50.2000">
    <property type="entry name" value="Glycogen Phosphorylase B"/>
    <property type="match status" value="2"/>
</dbReference>
<dbReference type="Pfam" id="PF00534">
    <property type="entry name" value="Glycos_transf_1"/>
    <property type="match status" value="1"/>
</dbReference>
<organism evidence="3 4">
    <name type="scientific">Galbibacter marinus</name>
    <dbReference type="NCBI Taxonomy" id="555500"/>
    <lineage>
        <taxon>Bacteria</taxon>
        <taxon>Pseudomonadati</taxon>
        <taxon>Bacteroidota</taxon>
        <taxon>Flavobacteriia</taxon>
        <taxon>Flavobacteriales</taxon>
        <taxon>Flavobacteriaceae</taxon>
        <taxon>Galbibacter</taxon>
    </lineage>
</organism>
<protein>
    <submittedName>
        <fullName evidence="3">Glycosyl transferase, group 1 family protein</fullName>
    </submittedName>
</protein>
<dbReference type="EMBL" id="AMSG01000002">
    <property type="protein sequence ID" value="EKF56399.1"/>
    <property type="molecule type" value="Genomic_DNA"/>
</dbReference>
<evidence type="ECO:0000313" key="4">
    <source>
        <dbReference type="Proteomes" id="UP000007364"/>
    </source>
</evidence>
<accession>K2PY93</accession>
<keyword evidence="4" id="KW-1185">Reference proteome</keyword>
<dbReference type="AlphaFoldDB" id="K2PY93"/>
<dbReference type="InterPro" id="IPR001296">
    <property type="entry name" value="Glyco_trans_1"/>
</dbReference>
<reference evidence="3 4" key="1">
    <citation type="journal article" date="2012" name="J. Bacteriol.">
        <title>Genome Sequence of Galbibacter marinum Type Strain ck-I2-15.</title>
        <authorList>
            <person name="Lai Q."/>
            <person name="Li C."/>
            <person name="Shao Z."/>
        </authorList>
    </citation>
    <scope>NUCLEOTIDE SEQUENCE [LARGE SCALE GENOMIC DNA]</scope>
    <source>
        <strain evidence="4">ck-I2-15</strain>
    </source>
</reference>
<sequence>MIIKKPSILFVHPDLRGGGAEKVLVNLLNSLDPDRYDIHLLTYFEEGVNRKDLRASIKQRYIFKKVFRGWSVLQKLFSPRKLYRLFINEKYDIIIAYLEGVPTRMVSGCPHKQTKLISWLHTDLNLAGIEKVYWNNKEMKACYARFDRVIAVSDQTLESCINQCNLDRAHGQIIHNVIDTDSIIKNAVQSLNGQGLKRDVINICSVGRLTKIKGYDRLIQSLSKIIEDFPKVHLYLLGIGEEKTALENLVSQLKMEDYVSFLGFQKNPHRFVSKCDLFVCSSYHEGYSTAVTEAVILGTPVLTTQCSGMNEILDNGEIGMIVENSNHGIYQGLYKLLSRPELLALYADKTRGKSNYYQQNNNATQVEELFDTLLN</sequence>
<dbReference type="STRING" id="555500.I215_02713"/>
<gene>
    <name evidence="3" type="ORF">I215_02713</name>
</gene>
<dbReference type="PANTHER" id="PTHR12526">
    <property type="entry name" value="GLYCOSYLTRANSFERASE"/>
    <property type="match status" value="1"/>
</dbReference>
<dbReference type="SUPFAM" id="SSF53756">
    <property type="entry name" value="UDP-Glycosyltransferase/glycogen phosphorylase"/>
    <property type="match status" value="1"/>
</dbReference>
<dbReference type="Proteomes" id="UP000007364">
    <property type="component" value="Unassembled WGS sequence"/>
</dbReference>
<proteinExistence type="predicted"/>
<dbReference type="RefSeq" id="WP_008990418.1">
    <property type="nucleotide sequence ID" value="NZ_AMSG01000002.1"/>
</dbReference>
<evidence type="ECO:0000313" key="3">
    <source>
        <dbReference type="EMBL" id="EKF56399.1"/>
    </source>
</evidence>
<dbReference type="eggNOG" id="COG0438">
    <property type="taxonomic scope" value="Bacteria"/>
</dbReference>